<name>A0A645J866_9ZZZZ</name>
<gene>
    <name evidence="1" type="ORF">SDC9_204344</name>
</gene>
<protein>
    <submittedName>
        <fullName evidence="1">Uncharacterized protein</fullName>
    </submittedName>
</protein>
<evidence type="ECO:0000313" key="1">
    <source>
        <dbReference type="EMBL" id="MPN56654.1"/>
    </source>
</evidence>
<dbReference type="AlphaFoldDB" id="A0A645J866"/>
<reference evidence="1" key="1">
    <citation type="submission" date="2019-08" db="EMBL/GenBank/DDBJ databases">
        <authorList>
            <person name="Kucharzyk K."/>
            <person name="Murdoch R.W."/>
            <person name="Higgins S."/>
            <person name="Loffler F."/>
        </authorList>
    </citation>
    <scope>NUCLEOTIDE SEQUENCE</scope>
</reference>
<comment type="caution">
    <text evidence="1">The sequence shown here is derived from an EMBL/GenBank/DDBJ whole genome shotgun (WGS) entry which is preliminary data.</text>
</comment>
<sequence>MNDIAGNTGKTADFSEENMKLWRDLAERDTINRFTTANVDLGGLTMNNNVSSNMDLDGIVDYIGEKVEERLLEVAEGVHV</sequence>
<proteinExistence type="predicted"/>
<dbReference type="EMBL" id="VSSQ01127245">
    <property type="protein sequence ID" value="MPN56654.1"/>
    <property type="molecule type" value="Genomic_DNA"/>
</dbReference>
<accession>A0A645J866</accession>
<organism evidence="1">
    <name type="scientific">bioreactor metagenome</name>
    <dbReference type="NCBI Taxonomy" id="1076179"/>
    <lineage>
        <taxon>unclassified sequences</taxon>
        <taxon>metagenomes</taxon>
        <taxon>ecological metagenomes</taxon>
    </lineage>
</organism>